<protein>
    <submittedName>
        <fullName evidence="3">BLRF2</fullName>
    </submittedName>
</protein>
<evidence type="ECO:0000256" key="2">
    <source>
        <dbReference type="SAM" id="MobiDB-lite"/>
    </source>
</evidence>
<dbReference type="Proteomes" id="UP000677407">
    <property type="component" value="Segment"/>
</dbReference>
<organism evidence="3">
    <name type="scientific">Phascolarctid gammaherpesvirus 1</name>
    <dbReference type="NCBI Taxonomy" id="2249313"/>
    <lineage>
        <taxon>Viruses</taxon>
        <taxon>Duplodnaviria</taxon>
        <taxon>Heunggongvirae</taxon>
        <taxon>Peploviricota</taxon>
        <taxon>Herviviricetes</taxon>
        <taxon>Herpesvirales</taxon>
        <taxon>Orthoherpesviridae</taxon>
        <taxon>Gammaherpesvirinae</taxon>
        <taxon>Manticavirus</taxon>
        <taxon>Manticavirus phascolarctidgamma1</taxon>
    </lineage>
</organism>
<feature type="compositionally biased region" description="Basic residues" evidence="2">
    <location>
        <begin position="1"/>
        <end position="15"/>
    </location>
</feature>
<dbReference type="KEGG" id="vg:65102779"/>
<dbReference type="InterPro" id="IPR008642">
    <property type="entry name" value="Herpes_BLRF2"/>
</dbReference>
<dbReference type="RefSeq" id="YP_010087494.1">
    <property type="nucleotide sequence ID" value="NC_055555.1"/>
</dbReference>
<gene>
    <name evidence="3" type="primary">ORF52</name>
</gene>
<proteinExistence type="inferred from homology"/>
<dbReference type="Gene3D" id="1.10.3390.10">
    <property type="entry name" value="YejL-like"/>
    <property type="match status" value="1"/>
</dbReference>
<dbReference type="GeneID" id="65102779"/>
<reference evidence="3" key="1">
    <citation type="submission" date="2017-11" db="EMBL/GenBank/DDBJ databases">
        <title>The distinct marsupial branch of gammaherpesviruses includes novel host-derived genes seldom found in other viruses.</title>
        <authorList>
            <person name="Vaz P.K."/>
        </authorList>
    </citation>
    <scope>NUCLEOTIDE SEQUENCE</scope>
    <source>
        <strain evidence="3">36M/11</strain>
    </source>
</reference>
<feature type="compositionally biased region" description="Basic residues" evidence="2">
    <location>
        <begin position="120"/>
        <end position="130"/>
    </location>
</feature>
<comment type="similarity">
    <text evidence="1">Belongs to the herpesviridae BLRF2 family.</text>
</comment>
<keyword evidence="4" id="KW-1185">Reference proteome</keyword>
<accession>A0A3S8D7I7</accession>
<evidence type="ECO:0000313" key="3">
    <source>
        <dbReference type="EMBL" id="AZB49224.1"/>
    </source>
</evidence>
<feature type="region of interest" description="Disordered" evidence="2">
    <location>
        <begin position="1"/>
        <end position="22"/>
    </location>
</feature>
<evidence type="ECO:0000313" key="4">
    <source>
        <dbReference type="Proteomes" id="UP000677407"/>
    </source>
</evidence>
<dbReference type="SUPFAM" id="SSF160459">
    <property type="entry name" value="BLRF2-like"/>
    <property type="match status" value="1"/>
</dbReference>
<name>A0A3S8D7I7_9GAMA</name>
<dbReference type="EMBL" id="MG452722">
    <property type="protein sequence ID" value="AZB49224.1"/>
    <property type="molecule type" value="Genomic_DNA"/>
</dbReference>
<sequence length="136" mass="15102">MSGARPKQKSQKPPKKSTLEDMSSRLAQLELEKKALEKRIMKEQGSDSKKLTLKQKEGMLQTALSKLTLMSQQLVETKLRNATAAALTEDEMLAAINGLNFKISIKGSAIDMTESEIPTRRPRSKSRSRAPTKSTN</sequence>
<dbReference type="Pfam" id="PF05812">
    <property type="entry name" value="Herpes_BLRF2"/>
    <property type="match status" value="1"/>
</dbReference>
<feature type="region of interest" description="Disordered" evidence="2">
    <location>
        <begin position="113"/>
        <end position="136"/>
    </location>
</feature>
<evidence type="ECO:0000256" key="1">
    <source>
        <dbReference type="ARBA" id="ARBA00008922"/>
    </source>
</evidence>